<dbReference type="AlphaFoldDB" id="A0AAV4BDV9"/>
<feature type="compositionally biased region" description="Polar residues" evidence="1">
    <location>
        <begin position="66"/>
        <end position="99"/>
    </location>
</feature>
<comment type="caution">
    <text evidence="2">The sequence shown here is derived from an EMBL/GenBank/DDBJ whole genome shotgun (WGS) entry which is preliminary data.</text>
</comment>
<name>A0AAV4BDV9_9GAST</name>
<dbReference type="SUPFAM" id="SSF56672">
    <property type="entry name" value="DNA/RNA polymerases"/>
    <property type="match status" value="1"/>
</dbReference>
<accession>A0AAV4BDV9</accession>
<dbReference type="EMBL" id="BLXT01004769">
    <property type="protein sequence ID" value="GFO17280.1"/>
    <property type="molecule type" value="Genomic_DNA"/>
</dbReference>
<sequence length="192" mass="21290">MWSEECEKSFNKLEQVLTSELILRVPNMSKPFFVQIVGYFYRSTKVFTYHELSRKLSDCETPEPISVTNKTSVTNTPEPTLVTNKTENITTAGSTSSTPAEKPSSHTHTVKISETNLLLVTETDADSLFIELQGKPGEDLTGLWLTVHNAGMTTGQDTLLLKVRLESSVNSSGIHLMDKTTGLDFENVSVLF</sequence>
<reference evidence="2 3" key="1">
    <citation type="journal article" date="2021" name="Elife">
        <title>Chloroplast acquisition without the gene transfer in kleptoplastic sea slugs, Plakobranchus ocellatus.</title>
        <authorList>
            <person name="Maeda T."/>
            <person name="Takahashi S."/>
            <person name="Yoshida T."/>
            <person name="Shimamura S."/>
            <person name="Takaki Y."/>
            <person name="Nagai Y."/>
            <person name="Toyoda A."/>
            <person name="Suzuki Y."/>
            <person name="Arimoto A."/>
            <person name="Ishii H."/>
            <person name="Satoh N."/>
            <person name="Nishiyama T."/>
            <person name="Hasebe M."/>
            <person name="Maruyama T."/>
            <person name="Minagawa J."/>
            <person name="Obokata J."/>
            <person name="Shigenobu S."/>
        </authorList>
    </citation>
    <scope>NUCLEOTIDE SEQUENCE [LARGE SCALE GENOMIC DNA]</scope>
</reference>
<protein>
    <submittedName>
        <fullName evidence="2">Uncharacterized protein</fullName>
    </submittedName>
</protein>
<organism evidence="2 3">
    <name type="scientific">Plakobranchus ocellatus</name>
    <dbReference type="NCBI Taxonomy" id="259542"/>
    <lineage>
        <taxon>Eukaryota</taxon>
        <taxon>Metazoa</taxon>
        <taxon>Spiralia</taxon>
        <taxon>Lophotrochozoa</taxon>
        <taxon>Mollusca</taxon>
        <taxon>Gastropoda</taxon>
        <taxon>Heterobranchia</taxon>
        <taxon>Euthyneura</taxon>
        <taxon>Panpulmonata</taxon>
        <taxon>Sacoglossa</taxon>
        <taxon>Placobranchoidea</taxon>
        <taxon>Plakobranchidae</taxon>
        <taxon>Plakobranchus</taxon>
    </lineage>
</organism>
<dbReference type="Proteomes" id="UP000735302">
    <property type="component" value="Unassembled WGS sequence"/>
</dbReference>
<proteinExistence type="predicted"/>
<gene>
    <name evidence="2" type="ORF">PoB_004378500</name>
</gene>
<evidence type="ECO:0000256" key="1">
    <source>
        <dbReference type="SAM" id="MobiDB-lite"/>
    </source>
</evidence>
<keyword evidence="3" id="KW-1185">Reference proteome</keyword>
<feature type="region of interest" description="Disordered" evidence="1">
    <location>
        <begin position="60"/>
        <end position="109"/>
    </location>
</feature>
<dbReference type="InterPro" id="IPR043502">
    <property type="entry name" value="DNA/RNA_pol_sf"/>
</dbReference>
<evidence type="ECO:0000313" key="2">
    <source>
        <dbReference type="EMBL" id="GFO17280.1"/>
    </source>
</evidence>
<evidence type="ECO:0000313" key="3">
    <source>
        <dbReference type="Proteomes" id="UP000735302"/>
    </source>
</evidence>